<feature type="transmembrane region" description="Helical" evidence="1">
    <location>
        <begin position="118"/>
        <end position="135"/>
    </location>
</feature>
<feature type="transmembrane region" description="Helical" evidence="1">
    <location>
        <begin position="266"/>
        <end position="286"/>
    </location>
</feature>
<feature type="transmembrane region" description="Helical" evidence="1">
    <location>
        <begin position="226"/>
        <end position="245"/>
    </location>
</feature>
<sequence>MVMNSGIGLNTLGNYDACLALPEAHHCVLTVAPPVPRAPRNSSWLAATPLAMAGACVPEACGEAEIRNDAVGFLEHLSPEIAKKLGLDVAALLKDSQVDVTCSENRESFGADVTACTMGALVVILCFLVGLGTYLEVHKLKAIRGEASSSSEAEQSGLLVQVLVAFSAVKNTRDLVAHERMPTNFLNGMRYLSILWVILGHVAVFTKPGWSNISKVDEVLGNYSMVFLFGAFFAVDTFFFMSGFLQASVLPRHLLKLRRKPLHGLPLLYLLRYLRMTPPLLFLIFASRLTRYVGDGPVFHHYQRSGEWLHCEHYWWTTLLYINNFVPHDRLEMCWAWSWYLSCDFQFFLVVGPLLLAVAYGFVGPVVVILLLVEVVPIILGASSELSALNRSYFLPWNRCSPYIWGVLAALLLQRLTAASTASVGVRDVVASDDDEHRGEADLFFEEPRLPRYVSLLLRVARARWSRWLSYATAGVLMWTGMTLSWVKYKGEWAALFPGATTHPWATGYDRLYGAYYVICWGVALGLLVIPWALGHGGFVKEVLGHAAFTPLSRLTFGIYLVHPLLIEYTTWQSRSYPTWTTAGVAVAFLGQTVLATMASLCLYLLVEKPAANLIALCVPMKKS</sequence>
<dbReference type="GO" id="GO:0016747">
    <property type="term" value="F:acyltransferase activity, transferring groups other than amino-acyl groups"/>
    <property type="evidence" value="ECO:0007669"/>
    <property type="project" value="InterPro"/>
</dbReference>
<dbReference type="InterPro" id="IPR002656">
    <property type="entry name" value="Acyl_transf_3_dom"/>
</dbReference>
<dbReference type="AlphaFoldDB" id="A0A7S4D1G0"/>
<feature type="transmembrane region" description="Helical" evidence="1">
    <location>
        <begin position="188"/>
        <end position="206"/>
    </location>
</feature>
<feature type="transmembrane region" description="Helical" evidence="1">
    <location>
        <begin position="514"/>
        <end position="534"/>
    </location>
</feature>
<feature type="transmembrane region" description="Helical" evidence="1">
    <location>
        <begin position="468"/>
        <end position="487"/>
    </location>
</feature>
<feature type="transmembrane region" description="Helical" evidence="1">
    <location>
        <begin position="347"/>
        <end position="373"/>
    </location>
</feature>
<evidence type="ECO:0000256" key="1">
    <source>
        <dbReference type="SAM" id="Phobius"/>
    </source>
</evidence>
<organism evidence="3">
    <name type="scientific">Eutreptiella gymnastica</name>
    <dbReference type="NCBI Taxonomy" id="73025"/>
    <lineage>
        <taxon>Eukaryota</taxon>
        <taxon>Discoba</taxon>
        <taxon>Euglenozoa</taxon>
        <taxon>Euglenida</taxon>
        <taxon>Spirocuta</taxon>
        <taxon>Euglenophyceae</taxon>
        <taxon>Eutreptiales</taxon>
        <taxon>Eutreptiaceae</taxon>
        <taxon>Eutreptiella</taxon>
    </lineage>
</organism>
<dbReference type="InterPro" id="IPR052728">
    <property type="entry name" value="O2_lipid_transport_reg"/>
</dbReference>
<feature type="transmembrane region" description="Helical" evidence="1">
    <location>
        <begin position="583"/>
        <end position="607"/>
    </location>
</feature>
<evidence type="ECO:0000313" key="3">
    <source>
        <dbReference type="EMBL" id="CAE0812734.1"/>
    </source>
</evidence>
<reference evidence="3" key="1">
    <citation type="submission" date="2021-01" db="EMBL/GenBank/DDBJ databases">
        <authorList>
            <person name="Corre E."/>
            <person name="Pelletier E."/>
            <person name="Niang G."/>
            <person name="Scheremetjew M."/>
            <person name="Finn R."/>
            <person name="Kale V."/>
            <person name="Holt S."/>
            <person name="Cochrane G."/>
            <person name="Meng A."/>
            <person name="Brown T."/>
            <person name="Cohen L."/>
        </authorList>
    </citation>
    <scope>NUCLEOTIDE SEQUENCE</scope>
    <source>
        <strain evidence="3">CCMP1594</strain>
    </source>
</reference>
<feature type="domain" description="Acyltransferase 3" evidence="2">
    <location>
        <begin position="184"/>
        <end position="591"/>
    </location>
</feature>
<name>A0A7S4D1G0_9EUGL</name>
<gene>
    <name evidence="3" type="ORF">EGYM00163_LOCUS23884</name>
</gene>
<keyword evidence="1" id="KW-1133">Transmembrane helix</keyword>
<accession>A0A7S4D1G0</accession>
<keyword evidence="1" id="KW-0472">Membrane</keyword>
<evidence type="ECO:0000259" key="2">
    <source>
        <dbReference type="Pfam" id="PF01757"/>
    </source>
</evidence>
<keyword evidence="1" id="KW-0812">Transmembrane</keyword>
<dbReference type="EMBL" id="HBJA01067821">
    <property type="protein sequence ID" value="CAE0812734.1"/>
    <property type="molecule type" value="Transcribed_RNA"/>
</dbReference>
<feature type="transmembrane region" description="Helical" evidence="1">
    <location>
        <begin position="543"/>
        <end position="563"/>
    </location>
</feature>
<dbReference type="PANTHER" id="PTHR11161:SF0">
    <property type="entry name" value="O-ACYLTRANSFERASE LIKE PROTEIN"/>
    <property type="match status" value="1"/>
</dbReference>
<proteinExistence type="predicted"/>
<dbReference type="PANTHER" id="PTHR11161">
    <property type="entry name" value="O-ACYLTRANSFERASE"/>
    <property type="match status" value="1"/>
</dbReference>
<protein>
    <recommendedName>
        <fullName evidence="2">Acyltransferase 3 domain-containing protein</fullName>
    </recommendedName>
</protein>
<dbReference type="Pfam" id="PF01757">
    <property type="entry name" value="Acyl_transf_3"/>
    <property type="match status" value="1"/>
</dbReference>